<protein>
    <submittedName>
        <fullName evidence="4">Class I SAM-dependent methyltransferase</fullName>
        <ecNumber evidence="4">2.1.1.222</ecNumber>
        <ecNumber evidence="4">2.1.1.64</ecNumber>
    </submittedName>
</protein>
<dbReference type="EC" id="2.1.1.222" evidence="4"/>
<keyword evidence="5" id="KW-1185">Reference proteome</keyword>
<dbReference type="PANTHER" id="PTHR43464:SF19">
    <property type="entry name" value="UBIQUINONE BIOSYNTHESIS O-METHYLTRANSFERASE, MITOCHONDRIAL"/>
    <property type="match status" value="1"/>
</dbReference>
<dbReference type="RefSeq" id="WP_368382328.1">
    <property type="nucleotide sequence ID" value="NZ_JBFRYA010000012.1"/>
</dbReference>
<dbReference type="GO" id="GO:0032259">
    <property type="term" value="P:methylation"/>
    <property type="evidence" value="ECO:0007669"/>
    <property type="project" value="UniProtKB-KW"/>
</dbReference>
<evidence type="ECO:0000256" key="2">
    <source>
        <dbReference type="ARBA" id="ARBA00022679"/>
    </source>
</evidence>
<dbReference type="GO" id="GO:0061542">
    <property type="term" value="F:3-demethylubiquinol 3-O-methyltransferase activity"/>
    <property type="evidence" value="ECO:0007669"/>
    <property type="project" value="UniProtKB-EC"/>
</dbReference>
<organism evidence="4 5">
    <name type="scientific">Zhongshania guokunii</name>
    <dbReference type="NCBI Taxonomy" id="641783"/>
    <lineage>
        <taxon>Bacteria</taxon>
        <taxon>Pseudomonadati</taxon>
        <taxon>Pseudomonadota</taxon>
        <taxon>Gammaproteobacteria</taxon>
        <taxon>Cellvibrionales</taxon>
        <taxon>Spongiibacteraceae</taxon>
        <taxon>Zhongshania</taxon>
    </lineage>
</organism>
<gene>
    <name evidence="4" type="ORF">AB4876_13590</name>
</gene>
<accession>A0ABV3U7W0</accession>
<evidence type="ECO:0000256" key="1">
    <source>
        <dbReference type="ARBA" id="ARBA00022603"/>
    </source>
</evidence>
<dbReference type="Proteomes" id="UP001557485">
    <property type="component" value="Unassembled WGS sequence"/>
</dbReference>
<dbReference type="Pfam" id="PF13489">
    <property type="entry name" value="Methyltransf_23"/>
    <property type="match status" value="1"/>
</dbReference>
<evidence type="ECO:0000313" key="5">
    <source>
        <dbReference type="Proteomes" id="UP001557485"/>
    </source>
</evidence>
<dbReference type="InterPro" id="IPR029063">
    <property type="entry name" value="SAM-dependent_MTases_sf"/>
</dbReference>
<dbReference type="EC" id="2.1.1.64" evidence="4"/>
<sequence>MQDKSKEAAILRSWHKNVEPWTRAVRESEIRSRVAVSDAAIVNAIIAQSPKHVLDLGCGEGWLVRALADLGVTAEGVDAVAGLIDRAQQRGGTFSVMSYEEFAAGAWQQAVDCVVCNFSLLGHQLVEDVLAAIATLINEKGRCVIQTLHPAYSGEPYCDGWREGSWQGFSEDFSDPAPWYFRTLATWLAMFKGCGLQLEELIEPLNAESGSPASIIFVLSGSSRK</sequence>
<dbReference type="CDD" id="cd02440">
    <property type="entry name" value="AdoMet_MTases"/>
    <property type="match status" value="1"/>
</dbReference>
<dbReference type="EMBL" id="JBFRYA010000012">
    <property type="protein sequence ID" value="MEX1669948.1"/>
    <property type="molecule type" value="Genomic_DNA"/>
</dbReference>
<comment type="caution">
    <text evidence="4">The sequence shown here is derived from an EMBL/GenBank/DDBJ whole genome shotgun (WGS) entry which is preliminary data.</text>
</comment>
<evidence type="ECO:0000256" key="3">
    <source>
        <dbReference type="ARBA" id="ARBA00022691"/>
    </source>
</evidence>
<evidence type="ECO:0000313" key="4">
    <source>
        <dbReference type="EMBL" id="MEX1669948.1"/>
    </source>
</evidence>
<keyword evidence="1 4" id="KW-0489">Methyltransferase</keyword>
<keyword evidence="3" id="KW-0949">S-adenosyl-L-methionine</keyword>
<proteinExistence type="predicted"/>
<keyword evidence="2 4" id="KW-0808">Transferase</keyword>
<dbReference type="SUPFAM" id="SSF53335">
    <property type="entry name" value="S-adenosyl-L-methionine-dependent methyltransferases"/>
    <property type="match status" value="1"/>
</dbReference>
<dbReference type="PANTHER" id="PTHR43464">
    <property type="entry name" value="METHYLTRANSFERASE"/>
    <property type="match status" value="1"/>
</dbReference>
<dbReference type="GO" id="GO:0102208">
    <property type="term" value="F:2-polyprenyl-6-hydroxyphenol methylase activity"/>
    <property type="evidence" value="ECO:0007669"/>
    <property type="project" value="UniProtKB-EC"/>
</dbReference>
<dbReference type="Gene3D" id="3.40.50.150">
    <property type="entry name" value="Vaccinia Virus protein VP39"/>
    <property type="match status" value="1"/>
</dbReference>
<reference evidence="4 5" key="1">
    <citation type="journal article" date="2011" name="Int. J. Syst. Evol. Microbiol.">
        <title>Zhongshania antarctica gen. nov., sp. nov. and Zhongshania guokunii sp. nov., gammaproteobacteria respectively isolated from coastal attached (fast) ice and surface seawater of the Antarctic.</title>
        <authorList>
            <person name="Li H.J."/>
            <person name="Zhang X.Y."/>
            <person name="Chen C.X."/>
            <person name="Zhang Y.J."/>
            <person name="Gao Z.M."/>
            <person name="Yu Y."/>
            <person name="Chen X.L."/>
            <person name="Chen B."/>
            <person name="Zhang Y.Z."/>
        </authorList>
    </citation>
    <scope>NUCLEOTIDE SEQUENCE [LARGE SCALE GENOMIC DNA]</scope>
    <source>
        <strain evidence="4 5">ZS6-22T</strain>
    </source>
</reference>
<name>A0ABV3U7W0_9GAMM</name>